<dbReference type="PROSITE" id="PS50966">
    <property type="entry name" value="ZF_SWIM"/>
    <property type="match status" value="1"/>
</dbReference>
<keyword evidence="3" id="KW-0862">Zinc</keyword>
<feature type="compositionally biased region" description="Gly residues" evidence="5">
    <location>
        <begin position="28"/>
        <end position="42"/>
    </location>
</feature>
<evidence type="ECO:0000256" key="3">
    <source>
        <dbReference type="ARBA" id="ARBA00022833"/>
    </source>
</evidence>
<feature type="compositionally biased region" description="Low complexity" evidence="5">
    <location>
        <begin position="56"/>
        <end position="79"/>
    </location>
</feature>
<dbReference type="SMART" id="SM00575">
    <property type="entry name" value="ZnF_PMZ"/>
    <property type="match status" value="1"/>
</dbReference>
<feature type="domain" description="SWIM-type" evidence="6">
    <location>
        <begin position="287"/>
        <end position="321"/>
    </location>
</feature>
<evidence type="ECO:0000256" key="1">
    <source>
        <dbReference type="ARBA" id="ARBA00022723"/>
    </source>
</evidence>
<dbReference type="InterPro" id="IPR006564">
    <property type="entry name" value="Znf_PMZ"/>
</dbReference>
<dbReference type="Proteomes" id="UP001341281">
    <property type="component" value="Chromosome 03"/>
</dbReference>
<keyword evidence="8" id="KW-1185">Reference proteome</keyword>
<dbReference type="Pfam" id="PF04434">
    <property type="entry name" value="SWIM"/>
    <property type="match status" value="1"/>
</dbReference>
<name>A0AAQ3WM68_PASNO</name>
<dbReference type="EMBL" id="CP144747">
    <property type="protein sequence ID" value="WVZ66613.1"/>
    <property type="molecule type" value="Genomic_DNA"/>
</dbReference>
<feature type="region of interest" description="Disordered" evidence="5">
    <location>
        <begin position="417"/>
        <end position="468"/>
    </location>
</feature>
<organism evidence="7 8">
    <name type="scientific">Paspalum notatum var. saurae</name>
    <dbReference type="NCBI Taxonomy" id="547442"/>
    <lineage>
        <taxon>Eukaryota</taxon>
        <taxon>Viridiplantae</taxon>
        <taxon>Streptophyta</taxon>
        <taxon>Embryophyta</taxon>
        <taxon>Tracheophyta</taxon>
        <taxon>Spermatophyta</taxon>
        <taxon>Magnoliopsida</taxon>
        <taxon>Liliopsida</taxon>
        <taxon>Poales</taxon>
        <taxon>Poaceae</taxon>
        <taxon>PACMAD clade</taxon>
        <taxon>Panicoideae</taxon>
        <taxon>Andropogonodae</taxon>
        <taxon>Paspaleae</taxon>
        <taxon>Paspalinae</taxon>
        <taxon>Paspalum</taxon>
    </lineage>
</organism>
<evidence type="ECO:0000313" key="8">
    <source>
        <dbReference type="Proteomes" id="UP001341281"/>
    </source>
</evidence>
<dbReference type="GO" id="GO:0008270">
    <property type="term" value="F:zinc ion binding"/>
    <property type="evidence" value="ECO:0007669"/>
    <property type="project" value="UniProtKB-KW"/>
</dbReference>
<evidence type="ECO:0000256" key="4">
    <source>
        <dbReference type="PROSITE-ProRule" id="PRU00325"/>
    </source>
</evidence>
<sequence>MGGNDGGGPVLPAAGGARCSPAREAAGGARGGPGREAGGGASGDPALPAAGGARDGPTLPAAGGARGGPAQEAASGSRGRPAREAGGGARGDLALGSPAQAEAGGRSSPARAEAGGARGSPSLPAARGARDGPAWEAVGGAAQEEVGGASASRYVGAAEPELDAGEAAAWRAWKAATGQAWMTGEKEEEGAVQTGEGQTWQRLFIGYSDVSEAYEPITEWESLNLAECLNNWLKRYKSLNLDDLMDKIRQLIMIKWNQRRKSRELQLEAEECSEEVAEVTVLGGSGFRFVINLQERTCSCRKWQVCGIPCQHTLAFITSLPNAFIEDYVDQYYFIDKFRAAYSQLIHAMPDKSQWPKPTHAIAGRSKTERYKECTESKKKKRMHKCPICIEYGGPPKKKAKTIKSAHSSIVPVEDEAPVASMSFPPKHMSRSGSNQPEPITFELPSSGEQGPSMKKTKGKGKKKLESQINPLKIHTWYRCSRLEATSHGGRVSTNETTNKRYKGPTKYELCTSLPSTATEQTHMACTMGHT</sequence>
<feature type="region of interest" description="Disordered" evidence="5">
    <location>
        <begin position="1"/>
        <end position="132"/>
    </location>
</feature>
<evidence type="ECO:0000256" key="5">
    <source>
        <dbReference type="SAM" id="MobiDB-lite"/>
    </source>
</evidence>
<protein>
    <recommendedName>
        <fullName evidence="6">SWIM-type domain-containing protein</fullName>
    </recommendedName>
</protein>
<evidence type="ECO:0000313" key="7">
    <source>
        <dbReference type="EMBL" id="WVZ66613.1"/>
    </source>
</evidence>
<accession>A0AAQ3WM68</accession>
<dbReference type="InterPro" id="IPR007527">
    <property type="entry name" value="Znf_SWIM"/>
</dbReference>
<evidence type="ECO:0000256" key="2">
    <source>
        <dbReference type="ARBA" id="ARBA00022771"/>
    </source>
</evidence>
<proteinExistence type="predicted"/>
<dbReference type="AlphaFoldDB" id="A0AAQ3WM68"/>
<evidence type="ECO:0000259" key="6">
    <source>
        <dbReference type="PROSITE" id="PS50966"/>
    </source>
</evidence>
<keyword evidence="1" id="KW-0479">Metal-binding</keyword>
<dbReference type="PANTHER" id="PTHR31973:SF187">
    <property type="entry name" value="MUTATOR TRANSPOSASE MUDRA PROTEIN"/>
    <property type="match status" value="1"/>
</dbReference>
<feature type="compositionally biased region" description="Low complexity" evidence="5">
    <location>
        <begin position="10"/>
        <end position="27"/>
    </location>
</feature>
<keyword evidence="2 4" id="KW-0863">Zinc-finger</keyword>
<reference evidence="7 8" key="1">
    <citation type="submission" date="2024-02" db="EMBL/GenBank/DDBJ databases">
        <title>High-quality chromosome-scale genome assembly of Pensacola bahiagrass (Paspalum notatum Flugge var. saurae).</title>
        <authorList>
            <person name="Vega J.M."/>
            <person name="Podio M."/>
            <person name="Orjuela J."/>
            <person name="Siena L.A."/>
            <person name="Pessino S.C."/>
            <person name="Combes M.C."/>
            <person name="Mariac C."/>
            <person name="Albertini E."/>
            <person name="Pupilli F."/>
            <person name="Ortiz J.P.A."/>
            <person name="Leblanc O."/>
        </authorList>
    </citation>
    <scope>NUCLEOTIDE SEQUENCE [LARGE SCALE GENOMIC DNA]</scope>
    <source>
        <strain evidence="7">R1</strain>
        <tissue evidence="7">Leaf</tissue>
    </source>
</reference>
<gene>
    <name evidence="7" type="ORF">U9M48_015804</name>
</gene>
<dbReference type="PANTHER" id="PTHR31973">
    <property type="entry name" value="POLYPROTEIN, PUTATIVE-RELATED"/>
    <property type="match status" value="1"/>
</dbReference>